<protein>
    <recommendedName>
        <fullName evidence="3">DUF2188 domain-containing protein</fullName>
    </recommendedName>
</protein>
<evidence type="ECO:0000313" key="2">
    <source>
        <dbReference type="Proteomes" id="UP000294796"/>
    </source>
</evidence>
<proteinExistence type="predicted"/>
<organism evidence="1 2">
    <name type="scientific">Luteimonas aestuarii</name>
    <dbReference type="NCBI Taxonomy" id="453837"/>
    <lineage>
        <taxon>Bacteria</taxon>
        <taxon>Pseudomonadati</taxon>
        <taxon>Pseudomonadota</taxon>
        <taxon>Gammaproteobacteria</taxon>
        <taxon>Lysobacterales</taxon>
        <taxon>Lysobacteraceae</taxon>
        <taxon>Luteimonas</taxon>
    </lineage>
</organism>
<dbReference type="Proteomes" id="UP000294796">
    <property type="component" value="Unassembled WGS sequence"/>
</dbReference>
<gene>
    <name evidence="1" type="ORF">E2F46_02280</name>
</gene>
<evidence type="ECO:0000313" key="1">
    <source>
        <dbReference type="EMBL" id="TDK28708.1"/>
    </source>
</evidence>
<name>A0A4R5U4Q1_9GAMM</name>
<sequence length="68" mass="7371">MSTLELIARGGGWQLVDAGKLSFWFPEREKALETVTMMADARSLLHGIATTVHAENHSGEVELVASFG</sequence>
<reference evidence="1 2" key="1">
    <citation type="submission" date="2019-03" db="EMBL/GenBank/DDBJ databases">
        <title>Luteimonas zhaokaii sp.nov., isolated from the rectal contents of Plateau pika in Yushu, Qinghai Province, China.</title>
        <authorList>
            <person name="Zhang G."/>
        </authorList>
    </citation>
    <scope>NUCLEOTIDE SEQUENCE [LARGE SCALE GENOMIC DNA]</scope>
    <source>
        <strain evidence="1 2">B9</strain>
    </source>
</reference>
<dbReference type="RefSeq" id="WP_133320529.1">
    <property type="nucleotide sequence ID" value="NZ_SMTF01000001.1"/>
</dbReference>
<comment type="caution">
    <text evidence="1">The sequence shown here is derived from an EMBL/GenBank/DDBJ whole genome shotgun (WGS) entry which is preliminary data.</text>
</comment>
<accession>A0A4R5U4Q1</accession>
<evidence type="ECO:0008006" key="3">
    <source>
        <dbReference type="Google" id="ProtNLM"/>
    </source>
</evidence>
<dbReference type="EMBL" id="SMTF01000001">
    <property type="protein sequence ID" value="TDK28708.1"/>
    <property type="molecule type" value="Genomic_DNA"/>
</dbReference>
<dbReference type="OrthoDB" id="5975757at2"/>
<dbReference type="AlphaFoldDB" id="A0A4R5U4Q1"/>
<keyword evidence="2" id="KW-1185">Reference proteome</keyword>